<comment type="caution">
    <text evidence="1">The sequence shown here is derived from an EMBL/GenBank/DDBJ whole genome shotgun (WGS) entry which is preliminary data.</text>
</comment>
<reference evidence="1 2" key="1">
    <citation type="journal article" date="2009" name="Int. J. Syst. Evol. Microbiol.">
        <title>Paenibacillus contaminans sp. nov., isolated from a contaminated laboratory plate.</title>
        <authorList>
            <person name="Chou J.H."/>
            <person name="Lee J.H."/>
            <person name="Lin M.C."/>
            <person name="Chang P.S."/>
            <person name="Arun A.B."/>
            <person name="Young C.C."/>
            <person name="Chen W.M."/>
        </authorList>
    </citation>
    <scope>NUCLEOTIDE SEQUENCE [LARGE SCALE GENOMIC DNA]</scope>
    <source>
        <strain evidence="1 2">CKOBP-6</strain>
    </source>
</reference>
<dbReference type="EMBL" id="QMFB01000002">
    <property type="protein sequence ID" value="RAV22637.1"/>
    <property type="molecule type" value="Genomic_DNA"/>
</dbReference>
<dbReference type="OrthoDB" id="2439488at2"/>
<gene>
    <name evidence="1" type="ORF">DQG23_06545</name>
</gene>
<dbReference type="AlphaFoldDB" id="A0A329MYC1"/>
<evidence type="ECO:0000313" key="1">
    <source>
        <dbReference type="EMBL" id="RAV22637.1"/>
    </source>
</evidence>
<sequence length="67" mass="7010">MTPAAGSYEPYLYQTLQSAVGGGIVVQTAAGSVRGKLKSVVSDHIVVEVSGVPFFVRTAQIVWVSPC</sequence>
<proteinExistence type="predicted"/>
<evidence type="ECO:0000313" key="2">
    <source>
        <dbReference type="Proteomes" id="UP000250369"/>
    </source>
</evidence>
<evidence type="ECO:0008006" key="3">
    <source>
        <dbReference type="Google" id="ProtNLM"/>
    </source>
</evidence>
<protein>
    <recommendedName>
        <fullName evidence="3">DUF2642 domain-containing protein</fullName>
    </recommendedName>
</protein>
<dbReference type="Proteomes" id="UP000250369">
    <property type="component" value="Unassembled WGS sequence"/>
</dbReference>
<dbReference type="Pfam" id="PF10842">
    <property type="entry name" value="DUF2642"/>
    <property type="match status" value="1"/>
</dbReference>
<accession>A0A329MYC1</accession>
<dbReference type="InterPro" id="IPR020139">
    <property type="entry name" value="DUF2642"/>
</dbReference>
<organism evidence="1 2">
    <name type="scientific">Paenibacillus contaminans</name>
    <dbReference type="NCBI Taxonomy" id="450362"/>
    <lineage>
        <taxon>Bacteria</taxon>
        <taxon>Bacillati</taxon>
        <taxon>Bacillota</taxon>
        <taxon>Bacilli</taxon>
        <taxon>Bacillales</taxon>
        <taxon>Paenibacillaceae</taxon>
        <taxon>Paenibacillus</taxon>
    </lineage>
</organism>
<keyword evidence="2" id="KW-1185">Reference proteome</keyword>
<name>A0A329MYC1_9BACL</name>